<dbReference type="SMART" id="SM00342">
    <property type="entry name" value="HTH_ARAC"/>
    <property type="match status" value="1"/>
</dbReference>
<keyword evidence="6" id="KW-1185">Reference proteome</keyword>
<dbReference type="Pfam" id="PF06719">
    <property type="entry name" value="AraC_N"/>
    <property type="match status" value="1"/>
</dbReference>
<dbReference type="SUPFAM" id="SSF46689">
    <property type="entry name" value="Homeodomain-like"/>
    <property type="match status" value="2"/>
</dbReference>
<keyword evidence="2" id="KW-0238">DNA-binding</keyword>
<organism evidence="5 6">
    <name type="scientific">Flavipsychrobacter stenotrophus</name>
    <dbReference type="NCBI Taxonomy" id="2077091"/>
    <lineage>
        <taxon>Bacteria</taxon>
        <taxon>Pseudomonadati</taxon>
        <taxon>Bacteroidota</taxon>
        <taxon>Chitinophagia</taxon>
        <taxon>Chitinophagales</taxon>
        <taxon>Chitinophagaceae</taxon>
        <taxon>Flavipsychrobacter</taxon>
    </lineage>
</organism>
<dbReference type="PROSITE" id="PS01124">
    <property type="entry name" value="HTH_ARAC_FAMILY_2"/>
    <property type="match status" value="1"/>
</dbReference>
<dbReference type="Gene3D" id="1.10.10.60">
    <property type="entry name" value="Homeodomain-like"/>
    <property type="match status" value="2"/>
</dbReference>
<dbReference type="PANTHER" id="PTHR43280">
    <property type="entry name" value="ARAC-FAMILY TRANSCRIPTIONAL REGULATOR"/>
    <property type="match status" value="1"/>
</dbReference>
<evidence type="ECO:0000313" key="6">
    <source>
        <dbReference type="Proteomes" id="UP000239872"/>
    </source>
</evidence>
<dbReference type="GO" id="GO:0003700">
    <property type="term" value="F:DNA-binding transcription factor activity"/>
    <property type="evidence" value="ECO:0007669"/>
    <property type="project" value="InterPro"/>
</dbReference>
<accession>A0A2S7T223</accession>
<protein>
    <submittedName>
        <fullName evidence="5">AraC family transcriptional regulator</fullName>
    </submittedName>
</protein>
<dbReference type="InterPro" id="IPR009057">
    <property type="entry name" value="Homeodomain-like_sf"/>
</dbReference>
<dbReference type="OrthoDB" id="9779074at2"/>
<feature type="domain" description="HTH araC/xylS-type" evidence="4">
    <location>
        <begin position="201"/>
        <end position="299"/>
    </location>
</feature>
<dbReference type="GO" id="GO:0043565">
    <property type="term" value="F:sequence-specific DNA binding"/>
    <property type="evidence" value="ECO:0007669"/>
    <property type="project" value="InterPro"/>
</dbReference>
<proteinExistence type="predicted"/>
<dbReference type="InterPro" id="IPR020449">
    <property type="entry name" value="Tscrpt_reg_AraC-type_HTH"/>
</dbReference>
<dbReference type="InterPro" id="IPR009594">
    <property type="entry name" value="Tscrpt_reg_HTH_AraC_N"/>
</dbReference>
<evidence type="ECO:0000256" key="2">
    <source>
        <dbReference type="ARBA" id="ARBA00023125"/>
    </source>
</evidence>
<evidence type="ECO:0000256" key="1">
    <source>
        <dbReference type="ARBA" id="ARBA00023015"/>
    </source>
</evidence>
<dbReference type="RefSeq" id="WP_105037862.1">
    <property type="nucleotide sequence ID" value="NZ_PPSL01000001.1"/>
</dbReference>
<dbReference type="Pfam" id="PF12833">
    <property type="entry name" value="HTH_18"/>
    <property type="match status" value="1"/>
</dbReference>
<dbReference type="AlphaFoldDB" id="A0A2S7T223"/>
<comment type="caution">
    <text evidence="5">The sequence shown here is derived from an EMBL/GenBank/DDBJ whole genome shotgun (WGS) entry which is preliminary data.</text>
</comment>
<dbReference type="PANTHER" id="PTHR43280:SF2">
    <property type="entry name" value="HTH-TYPE TRANSCRIPTIONAL REGULATOR EXSA"/>
    <property type="match status" value="1"/>
</dbReference>
<evidence type="ECO:0000259" key="4">
    <source>
        <dbReference type="PROSITE" id="PS01124"/>
    </source>
</evidence>
<dbReference type="PROSITE" id="PS00041">
    <property type="entry name" value="HTH_ARAC_FAMILY_1"/>
    <property type="match status" value="1"/>
</dbReference>
<keyword evidence="1" id="KW-0805">Transcription regulation</keyword>
<dbReference type="EMBL" id="PPSL01000001">
    <property type="protein sequence ID" value="PQJ12978.1"/>
    <property type="molecule type" value="Genomic_DNA"/>
</dbReference>
<dbReference type="PRINTS" id="PR00032">
    <property type="entry name" value="HTHARAC"/>
</dbReference>
<gene>
    <name evidence="5" type="ORF">CJD36_004335</name>
</gene>
<evidence type="ECO:0000313" key="5">
    <source>
        <dbReference type="EMBL" id="PQJ12978.1"/>
    </source>
</evidence>
<keyword evidence="3" id="KW-0804">Transcription</keyword>
<dbReference type="InterPro" id="IPR018060">
    <property type="entry name" value="HTH_AraC"/>
</dbReference>
<dbReference type="InterPro" id="IPR018062">
    <property type="entry name" value="HTH_AraC-typ_CS"/>
</dbReference>
<dbReference type="Proteomes" id="UP000239872">
    <property type="component" value="Unassembled WGS sequence"/>
</dbReference>
<evidence type="ECO:0000256" key="3">
    <source>
        <dbReference type="ARBA" id="ARBA00023163"/>
    </source>
</evidence>
<sequence length="302" mass="34751">MSFIQQIQLTPQKNLLTDVENRKIYTLDKCELNVFETYRTSELVQLTFHDLVITSMVRGKKVMHLPTNPSFEYVPGETVLAPAGTKMAIDFPEAEEQNPTQCIALTIDRESVSKTVNYLNHNFPREGTNASWDINFRFTHLKNSSVLADVINKMVNICSEQNLTKDILADLTMKELVVRLVQLQNLYEIHDHIPPTSSAFGFLSQFIKENLHNRIDVDTLSRKVYMSRPNFFRHFKREYGISPTQYIISERLKMAKVLIAGTKMSIQQICIETGFEDTNNFIKLFKKSEGVTPGMYRNKLAS</sequence>
<reference evidence="5 6" key="1">
    <citation type="submission" date="2018-01" db="EMBL/GenBank/DDBJ databases">
        <title>A novel member of the phylum Bacteroidetes isolated from glacier ice.</title>
        <authorList>
            <person name="Liu Q."/>
            <person name="Xin Y.-H."/>
        </authorList>
    </citation>
    <scope>NUCLEOTIDE SEQUENCE [LARGE SCALE GENOMIC DNA]</scope>
    <source>
        <strain evidence="5 6">RB1R16</strain>
    </source>
</reference>
<name>A0A2S7T223_9BACT</name>